<dbReference type="Gene3D" id="2.40.128.130">
    <property type="entry name" value="Autotransporter beta-domain"/>
    <property type="match status" value="1"/>
</dbReference>
<proteinExistence type="predicted"/>
<dbReference type="InterPro" id="IPR011050">
    <property type="entry name" value="Pectin_lyase_fold/virulence"/>
</dbReference>
<dbReference type="SUPFAM" id="SSF103515">
    <property type="entry name" value="Autotransporter"/>
    <property type="match status" value="1"/>
</dbReference>
<dbReference type="Pfam" id="PF03797">
    <property type="entry name" value="Autotransporter"/>
    <property type="match status" value="1"/>
</dbReference>
<dbReference type="Proteomes" id="UP000247454">
    <property type="component" value="Unassembled WGS sequence"/>
</dbReference>
<keyword evidence="3" id="KW-1185">Reference proteome</keyword>
<sequence length="979" mass="100698">MPKRYEMPGAGACLPVAAAGLEHAQMPSARLLGRALPRLTRLLLGGATTICFLALSAPAFAQPLVTANGGAVNLSPATATCNQAQCYLAEAGGTINSAGQSVNLTVPDGPLQNYAVLVQGGSTVNLIDGGTIANGAVMGGGGFNAINVGTGNNDTNTFKGKDLTLTSTGAASGGFVYVNGKNSSVEFDGATTLSGTVTIADNAFTAGDLNSANGGSITFGQHATLTGTLAALAGSTSDFMVAQGNGNIDVQGGGEVTLTGNFEHGFYAYQTGSQITLNGMKIHAATNSIAMNHLALSHSGSLKVTNSVFDGTNSGGPLYGIGMRYLGTPHVTFDGSRITLGSPGSGLLVLGNKATVEMTGSQIIGFAGTGSGNASLAFVTNATGLGALYDGPGNLVLNAKDSILSGNILVDAPGTAGANAFTANFDGTTQLTGGITVGGGASTADITLSDTAQWTGAGTKVTSVTINPSTTWNVTGNSDITGTLTNGGTISYQYSTGFQTLTTGNYTGNGGTINLNTQLGGDDSPTDKLVVKGDTAGATKVTVTNTLGKGGGAPTDNGIKIIEVDGASNGTFTLEEDYHFEGDPAVVAGAYAYRLFKNGKTTKADGDWYLRSELTPCTGPNCNPNPPCTGPDCNPKPHYQPGVPVYEAYSQVLQQLNAVGTLRQRVGNRYWSGAANPQLNEGDGPGTTVAPPEATPEIASAANIWGRIESAHGRFEPNYSTSDTRFNVNTYGMEAGLDGQLYESETGSVIGGLTVHYGYAKATMGSVHGQGSVEASGYGVGGTLTWYGDDGIYVDAQAQTTWYKNDLQSDTARRMLADGNDGFGYAMSLEAGKRFAIDPNWTITPQAQISWSSVKFDGFEDTFGASVKTDETDSLKGRLGLSADYGEAWRDSKGQLTKAEVYAIANLSYEFAKASKIVVEDVAFATQNDRYWGGVGAGGTFSWADGKYALFGEVSVDTSLEHFADSYKLNGNLGLKVRW</sequence>
<protein>
    <submittedName>
        <fullName evidence="2">Outer membrane autotransporter protein</fullName>
    </submittedName>
</protein>
<dbReference type="SMART" id="SM00869">
    <property type="entry name" value="Autotransporter"/>
    <property type="match status" value="1"/>
</dbReference>
<dbReference type="InterPro" id="IPR012332">
    <property type="entry name" value="Autotransporter_pectin_lyase_C"/>
</dbReference>
<dbReference type="SUPFAM" id="SSF51126">
    <property type="entry name" value="Pectin lyase-like"/>
    <property type="match status" value="1"/>
</dbReference>
<reference evidence="2 3" key="1">
    <citation type="submission" date="2018-06" db="EMBL/GenBank/DDBJ databases">
        <title>Genomic Encyclopedia of Type Strains, Phase III (KMG-III): the genomes of soil and plant-associated and newly described type strains.</title>
        <authorList>
            <person name="Whitman W."/>
        </authorList>
    </citation>
    <scope>NUCLEOTIDE SEQUENCE [LARGE SCALE GENOMIC DNA]</scope>
    <source>
        <strain evidence="2 3">ORS 1419</strain>
    </source>
</reference>
<accession>A0A318SZC1</accession>
<dbReference type="InterPro" id="IPR006315">
    <property type="entry name" value="OM_autotransptr_brl_dom"/>
</dbReference>
<dbReference type="Pfam" id="PF18883">
    <property type="entry name" value="AC_1"/>
    <property type="match status" value="1"/>
</dbReference>
<name>A0A318SZC1_9HYPH</name>
<dbReference type="InterPro" id="IPR036709">
    <property type="entry name" value="Autotransporte_beta_dom_sf"/>
</dbReference>
<dbReference type="PANTHER" id="PTHR35037:SF3">
    <property type="entry name" value="C-TERMINAL REGION OF AIDA-LIKE PROTEIN"/>
    <property type="match status" value="1"/>
</dbReference>
<dbReference type="EMBL" id="QJTF01000044">
    <property type="protein sequence ID" value="PYE85117.1"/>
    <property type="molecule type" value="Genomic_DNA"/>
</dbReference>
<gene>
    <name evidence="2" type="ORF">C7477_1442</name>
</gene>
<comment type="caution">
    <text evidence="2">The sequence shown here is derived from an EMBL/GenBank/DDBJ whole genome shotgun (WGS) entry which is preliminary data.</text>
</comment>
<organism evidence="2 3">
    <name type="scientific">Phyllobacterium leguminum</name>
    <dbReference type="NCBI Taxonomy" id="314237"/>
    <lineage>
        <taxon>Bacteria</taxon>
        <taxon>Pseudomonadati</taxon>
        <taxon>Pseudomonadota</taxon>
        <taxon>Alphaproteobacteria</taxon>
        <taxon>Hyphomicrobiales</taxon>
        <taxon>Phyllobacteriaceae</taxon>
        <taxon>Phyllobacterium</taxon>
    </lineage>
</organism>
<dbReference type="InterPro" id="IPR043990">
    <property type="entry name" value="AC_1"/>
</dbReference>
<dbReference type="Gene3D" id="2.160.20.20">
    <property type="match status" value="1"/>
</dbReference>
<dbReference type="CDD" id="cd01344">
    <property type="entry name" value="PL2_Passenger_AT"/>
    <property type="match status" value="1"/>
</dbReference>
<dbReference type="NCBIfam" id="TIGR01414">
    <property type="entry name" value="autotrans_barl"/>
    <property type="match status" value="1"/>
</dbReference>
<dbReference type="InterPro" id="IPR005546">
    <property type="entry name" value="Autotransporte_beta"/>
</dbReference>
<dbReference type="InterPro" id="IPR051551">
    <property type="entry name" value="Autotransporter_adhesion"/>
</dbReference>
<evidence type="ECO:0000259" key="1">
    <source>
        <dbReference type="PROSITE" id="PS51208"/>
    </source>
</evidence>
<feature type="domain" description="Autotransporter" evidence="1">
    <location>
        <begin position="697"/>
        <end position="979"/>
    </location>
</feature>
<dbReference type="AlphaFoldDB" id="A0A318SZC1"/>
<dbReference type="GO" id="GO:0019867">
    <property type="term" value="C:outer membrane"/>
    <property type="evidence" value="ECO:0007669"/>
    <property type="project" value="InterPro"/>
</dbReference>
<evidence type="ECO:0000313" key="3">
    <source>
        <dbReference type="Proteomes" id="UP000247454"/>
    </source>
</evidence>
<evidence type="ECO:0000313" key="2">
    <source>
        <dbReference type="EMBL" id="PYE85117.1"/>
    </source>
</evidence>
<dbReference type="PANTHER" id="PTHR35037">
    <property type="entry name" value="C-TERMINAL REGION OF AIDA-LIKE PROTEIN"/>
    <property type="match status" value="1"/>
</dbReference>
<dbReference type="PROSITE" id="PS51208">
    <property type="entry name" value="AUTOTRANSPORTER"/>
    <property type="match status" value="1"/>
</dbReference>